<dbReference type="PANTHER" id="PTHR43133">
    <property type="entry name" value="RNA POLYMERASE ECF-TYPE SIGMA FACTO"/>
    <property type="match status" value="1"/>
</dbReference>
<dbReference type="GO" id="GO:0006352">
    <property type="term" value="P:DNA-templated transcription initiation"/>
    <property type="evidence" value="ECO:0007669"/>
    <property type="project" value="InterPro"/>
</dbReference>
<dbReference type="SUPFAM" id="SSF88946">
    <property type="entry name" value="Sigma2 domain of RNA polymerase sigma factors"/>
    <property type="match status" value="1"/>
</dbReference>
<dbReference type="GO" id="GO:0016987">
    <property type="term" value="F:sigma factor activity"/>
    <property type="evidence" value="ECO:0007669"/>
    <property type="project" value="UniProtKB-KW"/>
</dbReference>
<comment type="similarity">
    <text evidence="1">Belongs to the sigma-70 factor family. ECF subfamily.</text>
</comment>
<dbReference type="Pfam" id="PF08281">
    <property type="entry name" value="Sigma70_r4_2"/>
    <property type="match status" value="1"/>
</dbReference>
<dbReference type="GO" id="GO:0003677">
    <property type="term" value="F:DNA binding"/>
    <property type="evidence" value="ECO:0007669"/>
    <property type="project" value="InterPro"/>
</dbReference>
<proteinExistence type="inferred from homology"/>
<sequence>MVKIIPLFNQEAQLIKGLREANAKAQRKVYEKYAPKMLGVCLRYVHDEMGAEDVLIEGFMKVFDKIDQFKGEGSFEGWIRRIMVNEALGYLRQQKRIQEDTNLEVAQVVADENRADQNLEAEEMIQMIHKLPTGYRTVFNLYAIEGYSHAEIAEMLGISESTSKSQLHRARALLQQVVIDWENEIKKKVNYEKASGR</sequence>
<dbReference type="SUPFAM" id="SSF88659">
    <property type="entry name" value="Sigma3 and sigma4 domains of RNA polymerase sigma factors"/>
    <property type="match status" value="1"/>
</dbReference>
<dbReference type="OrthoDB" id="941544at2"/>
<dbReference type="InterPro" id="IPR014284">
    <property type="entry name" value="RNA_pol_sigma-70_dom"/>
</dbReference>
<dbReference type="NCBIfam" id="TIGR02937">
    <property type="entry name" value="sigma70-ECF"/>
    <property type="match status" value="1"/>
</dbReference>
<comment type="caution">
    <text evidence="7">The sequence shown here is derived from an EMBL/GenBank/DDBJ whole genome shotgun (WGS) entry which is preliminary data.</text>
</comment>
<evidence type="ECO:0000256" key="2">
    <source>
        <dbReference type="ARBA" id="ARBA00023015"/>
    </source>
</evidence>
<organism evidence="7 8">
    <name type="scientific">Arundinibacter roseus</name>
    <dbReference type="NCBI Taxonomy" id="2070510"/>
    <lineage>
        <taxon>Bacteria</taxon>
        <taxon>Pseudomonadati</taxon>
        <taxon>Bacteroidota</taxon>
        <taxon>Cytophagia</taxon>
        <taxon>Cytophagales</taxon>
        <taxon>Spirosomataceae</taxon>
        <taxon>Arundinibacter</taxon>
    </lineage>
</organism>
<evidence type="ECO:0000256" key="1">
    <source>
        <dbReference type="ARBA" id="ARBA00010641"/>
    </source>
</evidence>
<evidence type="ECO:0000313" key="8">
    <source>
        <dbReference type="Proteomes" id="UP000295706"/>
    </source>
</evidence>
<protein>
    <submittedName>
        <fullName evidence="7">RNA polymerase sigma factor</fullName>
    </submittedName>
</protein>
<dbReference type="Pfam" id="PF04542">
    <property type="entry name" value="Sigma70_r2"/>
    <property type="match status" value="1"/>
</dbReference>
<reference evidence="7 8" key="1">
    <citation type="submission" date="2019-02" db="EMBL/GenBank/DDBJ databases">
        <title>Arundinibacter roseus gen. nov., sp. nov., a new member of the family Cytophagaceae.</title>
        <authorList>
            <person name="Szuroczki S."/>
            <person name="Khayer B."/>
            <person name="Sproer C."/>
            <person name="Toumi M."/>
            <person name="Szabo A."/>
            <person name="Felfoldi T."/>
            <person name="Schumann P."/>
            <person name="Toth E."/>
        </authorList>
    </citation>
    <scope>NUCLEOTIDE SEQUENCE [LARGE SCALE GENOMIC DNA]</scope>
    <source>
        <strain evidence="7 8">DMA-k-7a</strain>
    </source>
</reference>
<evidence type="ECO:0000256" key="3">
    <source>
        <dbReference type="ARBA" id="ARBA00023082"/>
    </source>
</evidence>
<dbReference type="CDD" id="cd06171">
    <property type="entry name" value="Sigma70_r4"/>
    <property type="match status" value="1"/>
</dbReference>
<dbReference type="Proteomes" id="UP000295706">
    <property type="component" value="Unassembled WGS sequence"/>
</dbReference>
<dbReference type="EMBL" id="SMJU01000009">
    <property type="protein sequence ID" value="TDB63659.1"/>
    <property type="molecule type" value="Genomic_DNA"/>
</dbReference>
<gene>
    <name evidence="7" type="ORF">EZE20_15280</name>
</gene>
<keyword evidence="8" id="KW-1185">Reference proteome</keyword>
<dbReference type="RefSeq" id="WP_132119182.1">
    <property type="nucleotide sequence ID" value="NZ_SMJU01000009.1"/>
</dbReference>
<keyword evidence="4" id="KW-0804">Transcription</keyword>
<dbReference type="InterPro" id="IPR007627">
    <property type="entry name" value="RNA_pol_sigma70_r2"/>
</dbReference>
<dbReference type="PANTHER" id="PTHR43133:SF46">
    <property type="entry name" value="RNA POLYMERASE SIGMA-70 FACTOR ECF SUBFAMILY"/>
    <property type="match status" value="1"/>
</dbReference>
<dbReference type="InterPro" id="IPR036388">
    <property type="entry name" value="WH-like_DNA-bd_sf"/>
</dbReference>
<dbReference type="Gene3D" id="1.10.10.10">
    <property type="entry name" value="Winged helix-like DNA-binding domain superfamily/Winged helix DNA-binding domain"/>
    <property type="match status" value="1"/>
</dbReference>
<dbReference type="Gene3D" id="1.10.1740.10">
    <property type="match status" value="1"/>
</dbReference>
<name>A0A4R4KBT3_9BACT</name>
<evidence type="ECO:0000259" key="5">
    <source>
        <dbReference type="Pfam" id="PF04542"/>
    </source>
</evidence>
<evidence type="ECO:0000256" key="4">
    <source>
        <dbReference type="ARBA" id="ARBA00023163"/>
    </source>
</evidence>
<evidence type="ECO:0000259" key="6">
    <source>
        <dbReference type="Pfam" id="PF08281"/>
    </source>
</evidence>
<dbReference type="InterPro" id="IPR013325">
    <property type="entry name" value="RNA_pol_sigma_r2"/>
</dbReference>
<keyword evidence="2" id="KW-0805">Transcription regulation</keyword>
<keyword evidence="3" id="KW-0731">Sigma factor</keyword>
<evidence type="ECO:0000313" key="7">
    <source>
        <dbReference type="EMBL" id="TDB63659.1"/>
    </source>
</evidence>
<dbReference type="AlphaFoldDB" id="A0A4R4KBT3"/>
<accession>A0A4R4KBT3</accession>
<feature type="domain" description="RNA polymerase sigma factor 70 region 4 type 2" evidence="6">
    <location>
        <begin position="122"/>
        <end position="174"/>
    </location>
</feature>
<dbReference type="InterPro" id="IPR039425">
    <property type="entry name" value="RNA_pol_sigma-70-like"/>
</dbReference>
<dbReference type="InterPro" id="IPR013324">
    <property type="entry name" value="RNA_pol_sigma_r3/r4-like"/>
</dbReference>
<feature type="domain" description="RNA polymerase sigma-70 region 2" evidence="5">
    <location>
        <begin position="30"/>
        <end position="96"/>
    </location>
</feature>
<dbReference type="InterPro" id="IPR013249">
    <property type="entry name" value="RNA_pol_sigma70_r4_t2"/>
</dbReference>